<feature type="compositionally biased region" description="Gly residues" evidence="7">
    <location>
        <begin position="573"/>
        <end position="582"/>
    </location>
</feature>
<dbReference type="EMBL" id="JASWJB010000209">
    <property type="protein sequence ID" value="KAK2593484.1"/>
    <property type="molecule type" value="Genomic_DNA"/>
</dbReference>
<evidence type="ECO:0000256" key="7">
    <source>
        <dbReference type="SAM" id="MobiDB-lite"/>
    </source>
</evidence>
<dbReference type="GO" id="GO:0003677">
    <property type="term" value="F:DNA binding"/>
    <property type="evidence" value="ECO:0007669"/>
    <property type="project" value="UniProtKB-KW"/>
</dbReference>
<dbReference type="AlphaFoldDB" id="A0AAJ0CIA3"/>
<protein>
    <submittedName>
        <fullName evidence="8">Transcription factor IIF subunit tfg1</fullName>
    </submittedName>
</protein>
<evidence type="ECO:0000256" key="1">
    <source>
        <dbReference type="ARBA" id="ARBA00004123"/>
    </source>
</evidence>
<sequence length="692" mass="77842">MVVETPHTQNGAHRSQKPNPLRPMRKRTRPVNPLVASSRKIPGQTTGKPTLSGTEQTGLNGSKSNIDDLRRQYGGWSEPPPQYPYKDIPIMTTKKCLLEGMRYHLMKFSQPRVSDNPVDPTDQNEFARPVTLHRRDARQPPPGRTVKDEEPESQHVDEREVERLAQIKAEREVQRAIDQAKIAPVAKETNPKRPKKQKEEKTMFNRAPKSEAAKKESDIRYEEALPWHLEDADGKNVWVGNYVAALSEANVTFMIDKSVFRMVPLEKWYRFTAKPPFQPFTIDQAEAFMNRKVDVGRWAMKDEEKKAGQDDLEATRKLLYGRGQMVKTESDTFKAASRSEKLDHDELDVSGDEFQDDDETPYFERMEDDDVKESKDRIRREQLGANLFGEGDEQEVDKELRERLREELERQKYGKSTKKALIKRDREDIYESDKSEENPWSSSVCRFLPKSLQIRRSNLVLQSEDESSDDEKEDTSEGQGKDMDNKEAQGEAKDKPKGPGSKGSVTPQGKHKAGDPMKKTKSLKRAGSPSLSESSGNESSRKKLKKTSITAPGSRAVTPVSQSRMARRTLTGPGSGSDGEGTAGEMSDSAVGPRKTMKLISSSGKGTPAVSRAGSPNPALTATSPASLVSAGIESWEILEKIPAEGISLQDLVKQFHGRVGDRHGQMNKSDWIKLVKQLCDYGQDKRLRRRK</sequence>
<feature type="compositionally biased region" description="Basic and acidic residues" evidence="7">
    <location>
        <begin position="197"/>
        <end position="215"/>
    </location>
</feature>
<feature type="region of interest" description="Disordered" evidence="7">
    <location>
        <begin position="112"/>
        <end position="159"/>
    </location>
</feature>
<feature type="compositionally biased region" description="Low complexity" evidence="7">
    <location>
        <begin position="527"/>
        <end position="538"/>
    </location>
</feature>
<feature type="region of interest" description="Disordered" evidence="7">
    <location>
        <begin position="181"/>
        <end position="215"/>
    </location>
</feature>
<dbReference type="SUPFAM" id="SSF50916">
    <property type="entry name" value="Rap30/74 interaction domains"/>
    <property type="match status" value="1"/>
</dbReference>
<dbReference type="GO" id="GO:0032968">
    <property type="term" value="P:positive regulation of transcription elongation by RNA polymerase II"/>
    <property type="evidence" value="ECO:0007669"/>
    <property type="project" value="InterPro"/>
</dbReference>
<dbReference type="Proteomes" id="UP001251528">
    <property type="component" value="Unassembled WGS sequence"/>
</dbReference>
<evidence type="ECO:0000256" key="3">
    <source>
        <dbReference type="ARBA" id="ARBA00023015"/>
    </source>
</evidence>
<dbReference type="InterPro" id="IPR011039">
    <property type="entry name" value="TFIIF_interaction"/>
</dbReference>
<feature type="region of interest" description="Disordered" evidence="7">
    <location>
        <begin position="1"/>
        <end position="66"/>
    </location>
</feature>
<dbReference type="GO" id="GO:0006367">
    <property type="term" value="P:transcription initiation at RNA polymerase II promoter"/>
    <property type="evidence" value="ECO:0007669"/>
    <property type="project" value="InterPro"/>
</dbReference>
<evidence type="ECO:0000256" key="4">
    <source>
        <dbReference type="ARBA" id="ARBA00023125"/>
    </source>
</evidence>
<evidence type="ECO:0000256" key="2">
    <source>
        <dbReference type="ARBA" id="ARBA00005249"/>
    </source>
</evidence>
<keyword evidence="5" id="KW-0804">Transcription</keyword>
<gene>
    <name evidence="8" type="primary">TFG1</name>
    <name evidence="8" type="ORF">QQS21_008800</name>
</gene>
<comment type="caution">
    <text evidence="8">The sequence shown here is derived from an EMBL/GenBank/DDBJ whole genome shotgun (WGS) entry which is preliminary data.</text>
</comment>
<proteinExistence type="inferred from homology"/>
<evidence type="ECO:0000313" key="9">
    <source>
        <dbReference type="Proteomes" id="UP001251528"/>
    </source>
</evidence>
<evidence type="ECO:0000256" key="6">
    <source>
        <dbReference type="ARBA" id="ARBA00023242"/>
    </source>
</evidence>
<feature type="compositionally biased region" description="Polar residues" evidence="7">
    <location>
        <begin position="43"/>
        <end position="64"/>
    </location>
</feature>
<feature type="compositionally biased region" description="Polar residues" evidence="7">
    <location>
        <begin position="1"/>
        <end position="13"/>
    </location>
</feature>
<dbReference type="PANTHER" id="PTHR13011">
    <property type="entry name" value="TFIIF-ALPHA"/>
    <property type="match status" value="1"/>
</dbReference>
<feature type="compositionally biased region" description="Basic and acidic residues" evidence="7">
    <location>
        <begin position="422"/>
        <end position="437"/>
    </location>
</feature>
<feature type="compositionally biased region" description="Basic and acidic residues" evidence="7">
    <location>
        <begin position="479"/>
        <end position="497"/>
    </location>
</feature>
<feature type="region of interest" description="Disordered" evidence="7">
    <location>
        <begin position="458"/>
        <end position="623"/>
    </location>
</feature>
<dbReference type="PANTHER" id="PTHR13011:SF0">
    <property type="entry name" value="GENERAL TRANSCRIPTION FACTOR IIF SUBUNIT 1"/>
    <property type="match status" value="1"/>
</dbReference>
<dbReference type="GO" id="GO:0001096">
    <property type="term" value="F:TFIIF-class transcription factor complex binding"/>
    <property type="evidence" value="ECO:0007669"/>
    <property type="project" value="TreeGrafter"/>
</dbReference>
<feature type="compositionally biased region" description="Acidic residues" evidence="7">
    <location>
        <begin position="463"/>
        <end position="476"/>
    </location>
</feature>
<dbReference type="GO" id="GO:0005674">
    <property type="term" value="C:transcription factor TFIIF complex"/>
    <property type="evidence" value="ECO:0007669"/>
    <property type="project" value="TreeGrafter"/>
</dbReference>
<name>A0AAJ0CIA3_9HYPO</name>
<organism evidence="8 9">
    <name type="scientific">Conoideocrella luteorostrata</name>
    <dbReference type="NCBI Taxonomy" id="1105319"/>
    <lineage>
        <taxon>Eukaryota</taxon>
        <taxon>Fungi</taxon>
        <taxon>Dikarya</taxon>
        <taxon>Ascomycota</taxon>
        <taxon>Pezizomycotina</taxon>
        <taxon>Sordariomycetes</taxon>
        <taxon>Hypocreomycetidae</taxon>
        <taxon>Hypocreales</taxon>
        <taxon>Clavicipitaceae</taxon>
        <taxon>Conoideocrella</taxon>
    </lineage>
</organism>
<evidence type="ECO:0000256" key="5">
    <source>
        <dbReference type="ARBA" id="ARBA00023163"/>
    </source>
</evidence>
<comment type="subcellular location">
    <subcellularLocation>
        <location evidence="1">Nucleus</location>
    </subcellularLocation>
</comment>
<evidence type="ECO:0000313" key="8">
    <source>
        <dbReference type="EMBL" id="KAK2593484.1"/>
    </source>
</evidence>
<keyword evidence="9" id="KW-1185">Reference proteome</keyword>
<keyword evidence="4" id="KW-0238">DNA-binding</keyword>
<feature type="compositionally biased region" description="Acidic residues" evidence="7">
    <location>
        <begin position="345"/>
        <end position="360"/>
    </location>
</feature>
<comment type="similarity">
    <text evidence="2">Belongs to the TFIIF alpha subunit family.</text>
</comment>
<dbReference type="InterPro" id="IPR008851">
    <property type="entry name" value="TFIIF-alpha"/>
</dbReference>
<dbReference type="GO" id="GO:0016251">
    <property type="term" value="F:RNA polymerase II general transcription initiation factor activity"/>
    <property type="evidence" value="ECO:0007669"/>
    <property type="project" value="TreeGrafter"/>
</dbReference>
<feature type="region of interest" description="Disordered" evidence="7">
    <location>
        <begin position="336"/>
        <end position="360"/>
    </location>
</feature>
<keyword evidence="6" id="KW-0539">Nucleus</keyword>
<reference evidence="8" key="1">
    <citation type="submission" date="2023-06" db="EMBL/GenBank/DDBJ databases">
        <title>Conoideocrella luteorostrata (Hypocreales: Clavicipitaceae), a potential biocontrol fungus for elongate hemlock scale in United States Christmas tree production areas.</title>
        <authorList>
            <person name="Barrett H."/>
            <person name="Lovett B."/>
            <person name="Macias A.M."/>
            <person name="Stajich J.E."/>
            <person name="Kasson M.T."/>
        </authorList>
    </citation>
    <scope>NUCLEOTIDE SEQUENCE</scope>
    <source>
        <strain evidence="8">ARSEF 14590</strain>
    </source>
</reference>
<accession>A0AAJ0CIA3</accession>
<feature type="compositionally biased region" description="Basic and acidic residues" evidence="7">
    <location>
        <begin position="145"/>
        <end position="159"/>
    </location>
</feature>
<keyword evidence="3" id="KW-0805">Transcription regulation</keyword>
<feature type="region of interest" description="Disordered" evidence="7">
    <location>
        <begin position="406"/>
        <end position="445"/>
    </location>
</feature>